<accession>A0A6N2KPU7</accession>
<dbReference type="AlphaFoldDB" id="A0A6N2KPU7"/>
<proteinExistence type="predicted"/>
<sequence length="72" mass="8463">MEAMYFLSYQYFMLLVLCSLAFILRQYLVYADRWVTWKSRGKMSRPEANSKQPNQTQSLCPLLNLPFGALYG</sequence>
<evidence type="ECO:0000313" key="1">
    <source>
        <dbReference type="EMBL" id="VFU25338.1"/>
    </source>
</evidence>
<dbReference type="EMBL" id="CAADRP010000224">
    <property type="protein sequence ID" value="VFU25338.1"/>
    <property type="molecule type" value="Genomic_DNA"/>
</dbReference>
<name>A0A6N2KPU7_SALVM</name>
<reference evidence="1" key="1">
    <citation type="submission" date="2019-03" db="EMBL/GenBank/DDBJ databases">
        <authorList>
            <person name="Mank J."/>
            <person name="Almeida P."/>
        </authorList>
    </citation>
    <scope>NUCLEOTIDE SEQUENCE</scope>
    <source>
        <strain evidence="1">78183</strain>
    </source>
</reference>
<protein>
    <submittedName>
        <fullName evidence="1">Uncharacterized protein</fullName>
    </submittedName>
</protein>
<organism evidence="1">
    <name type="scientific">Salix viminalis</name>
    <name type="common">Common osier</name>
    <name type="synonym">Basket willow</name>
    <dbReference type="NCBI Taxonomy" id="40686"/>
    <lineage>
        <taxon>Eukaryota</taxon>
        <taxon>Viridiplantae</taxon>
        <taxon>Streptophyta</taxon>
        <taxon>Embryophyta</taxon>
        <taxon>Tracheophyta</taxon>
        <taxon>Spermatophyta</taxon>
        <taxon>Magnoliopsida</taxon>
        <taxon>eudicotyledons</taxon>
        <taxon>Gunneridae</taxon>
        <taxon>Pentapetalae</taxon>
        <taxon>rosids</taxon>
        <taxon>fabids</taxon>
        <taxon>Malpighiales</taxon>
        <taxon>Salicaceae</taxon>
        <taxon>Saliceae</taxon>
        <taxon>Salix</taxon>
    </lineage>
</organism>
<gene>
    <name evidence="1" type="ORF">SVIM_LOCUS57790</name>
</gene>